<dbReference type="Pfam" id="PF01548">
    <property type="entry name" value="DEDD_Tnp_IS110"/>
    <property type="match status" value="1"/>
</dbReference>
<dbReference type="EMBL" id="JAOEGN010000001">
    <property type="protein sequence ID" value="MCU0104156.1"/>
    <property type="molecule type" value="Genomic_DNA"/>
</dbReference>
<feature type="domain" description="Transposase IS110-like N-terminal" evidence="1">
    <location>
        <begin position="7"/>
        <end position="120"/>
    </location>
</feature>
<sequence length="132" mass="15074">MKIKFHVGIDISKFKHDYFIATDAGVKISAFTFMNDYEGFQKLKNELSVLGDPKQIKIGFESTGHYGINLKSFLSSLGYTYLEFNPQLKSQFSKATTLRRTKTDKIDAKLIATMLGQFDYKPYIANFTTKMS</sequence>
<proteinExistence type="predicted"/>
<dbReference type="PANTHER" id="PTHR33055">
    <property type="entry name" value="TRANSPOSASE FOR INSERTION SEQUENCE ELEMENT IS1111A"/>
    <property type="match status" value="1"/>
</dbReference>
<evidence type="ECO:0000313" key="3">
    <source>
        <dbReference type="Proteomes" id="UP001209076"/>
    </source>
</evidence>
<protein>
    <submittedName>
        <fullName evidence="2">IS110 family transposase</fullName>
    </submittedName>
</protein>
<comment type="caution">
    <text evidence="2">The sequence shown here is derived from an EMBL/GenBank/DDBJ whole genome shotgun (WGS) entry which is preliminary data.</text>
</comment>
<evidence type="ECO:0000313" key="2">
    <source>
        <dbReference type="EMBL" id="MCU0104156.1"/>
    </source>
</evidence>
<reference evidence="3" key="1">
    <citation type="submission" date="2023-07" db="EMBL/GenBank/DDBJ databases">
        <title>Novel Mycoplasma species identified in domestic and wild animals.</title>
        <authorList>
            <person name="Volokhov D.V."/>
            <person name="Furtak V.A."/>
            <person name="Zagorodnyaya T.A."/>
        </authorList>
    </citation>
    <scope>NUCLEOTIDE SEQUENCE [LARGE SCALE GENOMIC DNA]</scope>
    <source>
        <strain evidence="3">92-19</strain>
    </source>
</reference>
<evidence type="ECO:0000259" key="1">
    <source>
        <dbReference type="Pfam" id="PF01548"/>
    </source>
</evidence>
<organism evidence="2 3">
    <name type="scientific">Paracholeplasma vituli</name>
    <dbReference type="NCBI Taxonomy" id="69473"/>
    <lineage>
        <taxon>Bacteria</taxon>
        <taxon>Bacillati</taxon>
        <taxon>Mycoplasmatota</taxon>
        <taxon>Mollicutes</taxon>
        <taxon>Acholeplasmatales</taxon>
        <taxon>Acholeplasmataceae</taxon>
        <taxon>Paracholeplasma</taxon>
    </lineage>
</organism>
<dbReference type="RefSeq" id="WP_262095368.1">
    <property type="nucleotide sequence ID" value="NZ_JAOEGN010000001.1"/>
</dbReference>
<dbReference type="Proteomes" id="UP001209076">
    <property type="component" value="Unassembled WGS sequence"/>
</dbReference>
<name>A0ABT2PT79_9MOLU</name>
<dbReference type="PANTHER" id="PTHR33055:SF17">
    <property type="entry name" value="THIRD ORF IN TRANSPOSON ISC1491"/>
    <property type="match status" value="1"/>
</dbReference>
<dbReference type="InterPro" id="IPR047650">
    <property type="entry name" value="Transpos_IS110"/>
</dbReference>
<dbReference type="InterPro" id="IPR002525">
    <property type="entry name" value="Transp_IS110-like_N"/>
</dbReference>
<gene>
    <name evidence="2" type="ORF">N7603_00580</name>
</gene>
<keyword evidence="3" id="KW-1185">Reference proteome</keyword>
<accession>A0ABT2PT79</accession>